<dbReference type="GO" id="GO:0005524">
    <property type="term" value="F:ATP binding"/>
    <property type="evidence" value="ECO:0007669"/>
    <property type="project" value="UniProtKB-KW"/>
</dbReference>
<protein>
    <recommendedName>
        <fullName evidence="5">ABC transporter domain-containing protein</fullName>
    </recommendedName>
</protein>
<dbReference type="Proteomes" id="UP000318582">
    <property type="component" value="Unassembled WGS sequence"/>
</dbReference>
<feature type="region of interest" description="Disordered" evidence="4">
    <location>
        <begin position="98"/>
        <end position="127"/>
    </location>
</feature>
<keyword evidence="1" id="KW-0677">Repeat</keyword>
<dbReference type="AlphaFoldDB" id="A0A507DZX8"/>
<evidence type="ECO:0000313" key="7">
    <source>
        <dbReference type="Proteomes" id="UP000318582"/>
    </source>
</evidence>
<dbReference type="InterPro" id="IPR017871">
    <property type="entry name" value="ABC_transporter-like_CS"/>
</dbReference>
<feature type="domain" description="ABC transporter" evidence="5">
    <location>
        <begin position="159"/>
        <end position="475"/>
    </location>
</feature>
<proteinExistence type="predicted"/>
<dbReference type="InterPro" id="IPR050611">
    <property type="entry name" value="ABCF"/>
</dbReference>
<feature type="domain" description="ABC transporter" evidence="5">
    <location>
        <begin position="575"/>
        <end position="790"/>
    </location>
</feature>
<dbReference type="SUPFAM" id="SSF52540">
    <property type="entry name" value="P-loop containing nucleoside triphosphate hydrolases"/>
    <property type="match status" value="2"/>
</dbReference>
<evidence type="ECO:0000256" key="2">
    <source>
        <dbReference type="ARBA" id="ARBA00022741"/>
    </source>
</evidence>
<evidence type="ECO:0000259" key="5">
    <source>
        <dbReference type="PROSITE" id="PS50893"/>
    </source>
</evidence>
<evidence type="ECO:0000256" key="4">
    <source>
        <dbReference type="SAM" id="MobiDB-lite"/>
    </source>
</evidence>
<dbReference type="CDD" id="cd03221">
    <property type="entry name" value="ABCF_EF-3"/>
    <property type="match status" value="1"/>
</dbReference>
<dbReference type="PROSITE" id="PS00211">
    <property type="entry name" value="ABC_TRANSPORTER_1"/>
    <property type="match status" value="1"/>
</dbReference>
<comment type="caution">
    <text evidence="6">The sequence shown here is derived from an EMBL/GenBank/DDBJ whole genome shotgun (WGS) entry which is preliminary data.</text>
</comment>
<dbReference type="EMBL" id="QEAQ01000056">
    <property type="protein sequence ID" value="TPX57204.1"/>
    <property type="molecule type" value="Genomic_DNA"/>
</dbReference>
<feature type="compositionally biased region" description="Polar residues" evidence="4">
    <location>
        <begin position="99"/>
        <end position="116"/>
    </location>
</feature>
<dbReference type="Pfam" id="PF00005">
    <property type="entry name" value="ABC_tran"/>
    <property type="match status" value="2"/>
</dbReference>
<evidence type="ECO:0000313" key="6">
    <source>
        <dbReference type="EMBL" id="TPX57204.1"/>
    </source>
</evidence>
<keyword evidence="2" id="KW-0547">Nucleotide-binding</keyword>
<dbReference type="FunFam" id="3.40.50.300:FF:000011">
    <property type="entry name" value="Putative ABC transporter ATP-binding component"/>
    <property type="match status" value="1"/>
</dbReference>
<dbReference type="STRING" id="109895.A0A507DZX8"/>
<name>A0A507DZX8_9FUNG</name>
<reference evidence="6 7" key="1">
    <citation type="journal article" date="2019" name="Sci. Rep.">
        <title>Comparative genomics of chytrid fungi reveal insights into the obligate biotrophic and pathogenic lifestyle of Synchytrium endobioticum.</title>
        <authorList>
            <person name="van de Vossenberg B.T.L.H."/>
            <person name="Warris S."/>
            <person name="Nguyen H.D.T."/>
            <person name="van Gent-Pelzer M.P.E."/>
            <person name="Joly D.L."/>
            <person name="van de Geest H.C."/>
            <person name="Bonants P.J.M."/>
            <person name="Smith D.S."/>
            <person name="Levesque C.A."/>
            <person name="van der Lee T.A.J."/>
        </authorList>
    </citation>
    <scope>NUCLEOTIDE SEQUENCE [LARGE SCALE GENOMIC DNA]</scope>
    <source>
        <strain evidence="6 7">CBS 809.83</strain>
    </source>
</reference>
<evidence type="ECO:0000256" key="1">
    <source>
        <dbReference type="ARBA" id="ARBA00022737"/>
    </source>
</evidence>
<dbReference type="InterPro" id="IPR027417">
    <property type="entry name" value="P-loop_NTPase"/>
</dbReference>
<dbReference type="PROSITE" id="PS50893">
    <property type="entry name" value="ABC_TRANSPORTER_2"/>
    <property type="match status" value="2"/>
</dbReference>
<organism evidence="6 7">
    <name type="scientific">Powellomyces hirtus</name>
    <dbReference type="NCBI Taxonomy" id="109895"/>
    <lineage>
        <taxon>Eukaryota</taxon>
        <taxon>Fungi</taxon>
        <taxon>Fungi incertae sedis</taxon>
        <taxon>Chytridiomycota</taxon>
        <taxon>Chytridiomycota incertae sedis</taxon>
        <taxon>Chytridiomycetes</taxon>
        <taxon>Spizellomycetales</taxon>
        <taxon>Powellomycetaceae</taxon>
        <taxon>Powellomyces</taxon>
    </lineage>
</organism>
<gene>
    <name evidence="6" type="ORF">PhCBS80983_g03980</name>
</gene>
<evidence type="ECO:0000256" key="3">
    <source>
        <dbReference type="ARBA" id="ARBA00022840"/>
    </source>
</evidence>
<dbReference type="PANTHER" id="PTHR19211:SF129">
    <property type="entry name" value="ABC TRANSPORTER ATP-BINDING PROTEIN"/>
    <property type="match status" value="1"/>
</dbReference>
<keyword evidence="3" id="KW-0067">ATP-binding</keyword>
<dbReference type="InterPro" id="IPR003593">
    <property type="entry name" value="AAA+_ATPase"/>
</dbReference>
<sequence>MTIETPQHILAALPTGLLDEDTLQYLQDAAAGDEPISSEEFREMLEGFLVDAGWDDTQVSDFFEKFTASCQTSQLENNGEDGGLRKLDVEAIPALVKSQPASRPVQNQAEVPNETSPPALAKKQTTQEIPSILPSADIVATSQVSRFHKETVETLANDVDLKDVNISIGDNILLADAHVRLFRNARYGLIGANGVGKSTFLKCLGNKTITGMPTNIRVLYVEQLEGVDMSKTVVQCVLDADEEAFNLRQRIKIIQSALDTASPEKAAQALRTLRMRSLLDEKTRVAKIAAERSGARGLEARKVLRQAEIKVEEMGKAHLEQLSVEEITSATVEAQNLLAELFVQMDVRDENGSESKARSILKGLGFPEAWQDGPLENLSGGWRIRVALAAALHICPDVLLLDEPTNHLDLPAILWLQDYLSELPDTTIVIVSHDKSFLNAVVEEIIVYRNLTLTYHTGNFDEYLKNYEENQIYKAKMADAIEKKRSVAEKSIEKAKVRARRSNDDKRIVQLASKERKLERMGMEVNEKGHRFKLNRDREGYFLSMRDQVDVDKGEPPASWFIPDPLPLRQAGAIIEAEEVSVGYDSKHPAIVANATLHVAQGCRIGIVGANGSGKTTMVQTLVGELPQLKGTVTRNASAKIGYFTQHYVDELHHYPPHTSALSLFLERHPGFREQEVRGHLGKYGIKSSIATNGLRTLSGGQMVRVAFALTTFGAVAPHLLVLDEPTNHLDFLTTRALIDALKSYTGAVLTVSHDQWFLNEVATDIYVVRKAKLAKLEGGVKEYVAMCRRRK</sequence>
<keyword evidence="7" id="KW-1185">Reference proteome</keyword>
<accession>A0A507DZX8</accession>
<dbReference type="PANTHER" id="PTHR19211">
    <property type="entry name" value="ATP-BINDING TRANSPORT PROTEIN-RELATED"/>
    <property type="match status" value="1"/>
</dbReference>
<dbReference type="InterPro" id="IPR003439">
    <property type="entry name" value="ABC_transporter-like_ATP-bd"/>
</dbReference>
<dbReference type="GO" id="GO:0016887">
    <property type="term" value="F:ATP hydrolysis activity"/>
    <property type="evidence" value="ECO:0007669"/>
    <property type="project" value="InterPro"/>
</dbReference>
<dbReference type="SMART" id="SM00382">
    <property type="entry name" value="AAA"/>
    <property type="match status" value="2"/>
</dbReference>
<dbReference type="Gene3D" id="3.40.50.300">
    <property type="entry name" value="P-loop containing nucleotide triphosphate hydrolases"/>
    <property type="match status" value="2"/>
</dbReference>